<dbReference type="RefSeq" id="XP_001887524.1">
    <property type="nucleotide sequence ID" value="XM_001887489.1"/>
</dbReference>
<gene>
    <name evidence="1" type="ORF">LACBIDRAFT_332928</name>
</gene>
<dbReference type="Proteomes" id="UP000001194">
    <property type="component" value="Unassembled WGS sequence"/>
</dbReference>
<sequence>MWLNMHTMPDRYFSHPFVDEDVDWAKCRVHKHSLNGAKGIDGISYDRILNFPTHDLVSLFNICVEKCDVPQSWLMTFLAVFLNTMRLYCISCCLKVPKRREVRVSAFRRYVAFSVWGGKYTSRLSASQAAATLSCACTLQADINDSEKTILLKNLITATGPIKLSDVLSYQHYLDVAMPGHCKVLTQLMTLCHTLAMNCLQWDSLWRRAIPQELRLCRFCHTEVEDECHVMLYYITTTALTEKRGVFFSDAQQVLLGVQTAVLALPSPDLLRFLLGEKRCTISVADKMVKVSRAPPGLCHEPFQCGQGWGATVVCQKLVVPHWDCSRIHLLYSTHDSNYATFTQCNTSGSDEYEGPHMCKHRD</sequence>
<proteinExistence type="predicted"/>
<name>B0DUA6_LACBS</name>
<dbReference type="KEGG" id="lbc:LACBIDRAFT_332928"/>
<keyword evidence="2" id="KW-1185">Reference proteome</keyword>
<dbReference type="HOGENOM" id="CLU_763059_0_0_1"/>
<dbReference type="GeneID" id="6083167"/>
<dbReference type="AlphaFoldDB" id="B0DUA6"/>
<evidence type="ECO:0000313" key="1">
    <source>
        <dbReference type="EMBL" id="EDR01914.1"/>
    </source>
</evidence>
<accession>B0DUA6</accession>
<protein>
    <submittedName>
        <fullName evidence="1">Predicted protein</fullName>
    </submittedName>
</protein>
<dbReference type="STRING" id="486041.B0DUA6"/>
<reference evidence="1 2" key="1">
    <citation type="journal article" date="2008" name="Nature">
        <title>The genome of Laccaria bicolor provides insights into mycorrhizal symbiosis.</title>
        <authorList>
            <person name="Martin F."/>
            <person name="Aerts A."/>
            <person name="Ahren D."/>
            <person name="Brun A."/>
            <person name="Danchin E.G.J."/>
            <person name="Duchaussoy F."/>
            <person name="Gibon J."/>
            <person name="Kohler A."/>
            <person name="Lindquist E."/>
            <person name="Pereda V."/>
            <person name="Salamov A."/>
            <person name="Shapiro H.J."/>
            <person name="Wuyts J."/>
            <person name="Blaudez D."/>
            <person name="Buee M."/>
            <person name="Brokstein P."/>
            <person name="Canbaeck B."/>
            <person name="Cohen D."/>
            <person name="Courty P.E."/>
            <person name="Coutinho P.M."/>
            <person name="Delaruelle C."/>
            <person name="Detter J.C."/>
            <person name="Deveau A."/>
            <person name="DiFazio S."/>
            <person name="Duplessis S."/>
            <person name="Fraissinet-Tachet L."/>
            <person name="Lucic E."/>
            <person name="Frey-Klett P."/>
            <person name="Fourrey C."/>
            <person name="Feussner I."/>
            <person name="Gay G."/>
            <person name="Grimwood J."/>
            <person name="Hoegger P.J."/>
            <person name="Jain P."/>
            <person name="Kilaru S."/>
            <person name="Labbe J."/>
            <person name="Lin Y.C."/>
            <person name="Legue V."/>
            <person name="Le Tacon F."/>
            <person name="Marmeisse R."/>
            <person name="Melayah D."/>
            <person name="Montanini B."/>
            <person name="Muratet M."/>
            <person name="Nehls U."/>
            <person name="Niculita-Hirzel H."/>
            <person name="Oudot-Le Secq M.P."/>
            <person name="Peter M."/>
            <person name="Quesneville H."/>
            <person name="Rajashekar B."/>
            <person name="Reich M."/>
            <person name="Rouhier N."/>
            <person name="Schmutz J."/>
            <person name="Yin T."/>
            <person name="Chalot M."/>
            <person name="Henrissat B."/>
            <person name="Kuees U."/>
            <person name="Lucas S."/>
            <person name="Van de Peer Y."/>
            <person name="Podila G.K."/>
            <person name="Polle A."/>
            <person name="Pukkila P.J."/>
            <person name="Richardson P.M."/>
            <person name="Rouze P."/>
            <person name="Sanders I.R."/>
            <person name="Stajich J.E."/>
            <person name="Tunlid A."/>
            <person name="Tuskan G."/>
            <person name="Grigoriev I.V."/>
        </authorList>
    </citation>
    <scope>NUCLEOTIDE SEQUENCE [LARGE SCALE GENOMIC DNA]</scope>
    <source>
        <strain evidence="2">S238N-H82 / ATCC MYA-4686</strain>
    </source>
</reference>
<dbReference type="InParanoid" id="B0DUA6"/>
<evidence type="ECO:0000313" key="2">
    <source>
        <dbReference type="Proteomes" id="UP000001194"/>
    </source>
</evidence>
<dbReference type="EMBL" id="DS547135">
    <property type="protein sequence ID" value="EDR01914.1"/>
    <property type="molecule type" value="Genomic_DNA"/>
</dbReference>
<dbReference type="OrthoDB" id="3062066at2759"/>
<organism evidence="2">
    <name type="scientific">Laccaria bicolor (strain S238N-H82 / ATCC MYA-4686)</name>
    <name type="common">Bicoloured deceiver</name>
    <name type="synonym">Laccaria laccata var. bicolor</name>
    <dbReference type="NCBI Taxonomy" id="486041"/>
    <lineage>
        <taxon>Eukaryota</taxon>
        <taxon>Fungi</taxon>
        <taxon>Dikarya</taxon>
        <taxon>Basidiomycota</taxon>
        <taxon>Agaricomycotina</taxon>
        <taxon>Agaricomycetes</taxon>
        <taxon>Agaricomycetidae</taxon>
        <taxon>Agaricales</taxon>
        <taxon>Agaricineae</taxon>
        <taxon>Hydnangiaceae</taxon>
        <taxon>Laccaria</taxon>
    </lineage>
</organism>